<dbReference type="PANTHER" id="PTHR45681">
    <property type="entry name" value="POLYKETIDE SYNTHASE 44-RELATED"/>
    <property type="match status" value="1"/>
</dbReference>
<dbReference type="InterPro" id="IPR050444">
    <property type="entry name" value="Polyketide_Synthase"/>
</dbReference>
<dbReference type="SMART" id="SM00829">
    <property type="entry name" value="PKS_ER"/>
    <property type="match status" value="1"/>
</dbReference>
<evidence type="ECO:0000256" key="1">
    <source>
        <dbReference type="ARBA" id="ARBA00022679"/>
    </source>
</evidence>
<dbReference type="AlphaFoldDB" id="A0A9X0DNE0"/>
<evidence type="ECO:0000313" key="4">
    <source>
        <dbReference type="Proteomes" id="UP001152300"/>
    </source>
</evidence>
<dbReference type="Pfam" id="PF13602">
    <property type="entry name" value="ADH_zinc_N_2"/>
    <property type="match status" value="1"/>
</dbReference>
<dbReference type="GO" id="GO:0016740">
    <property type="term" value="F:transferase activity"/>
    <property type="evidence" value="ECO:0007669"/>
    <property type="project" value="UniProtKB-KW"/>
</dbReference>
<dbReference type="InterPro" id="IPR036291">
    <property type="entry name" value="NAD(P)-bd_dom_sf"/>
</dbReference>
<dbReference type="Gene3D" id="3.90.180.10">
    <property type="entry name" value="Medium-chain alcohol dehydrogenases, catalytic domain"/>
    <property type="match status" value="1"/>
</dbReference>
<dbReference type="EMBL" id="JAPEIS010000001">
    <property type="protein sequence ID" value="KAJ8070006.1"/>
    <property type="molecule type" value="Genomic_DNA"/>
</dbReference>
<feature type="domain" description="Enoyl reductase (ER)" evidence="2">
    <location>
        <begin position="1"/>
        <end position="123"/>
    </location>
</feature>
<protein>
    <recommendedName>
        <fullName evidence="2">Enoyl reductase (ER) domain-containing protein</fullName>
    </recommendedName>
</protein>
<keyword evidence="1" id="KW-0808">Transferase</keyword>
<reference evidence="3" key="1">
    <citation type="submission" date="2022-11" db="EMBL/GenBank/DDBJ databases">
        <title>Genome Resource of Sclerotinia nivalis Strain SnTB1, a Plant Pathogen Isolated from American Ginseng.</title>
        <authorList>
            <person name="Fan S."/>
        </authorList>
    </citation>
    <scope>NUCLEOTIDE SEQUENCE</scope>
    <source>
        <strain evidence="3">SnTB1</strain>
    </source>
</reference>
<dbReference type="CDD" id="cd05195">
    <property type="entry name" value="enoyl_red"/>
    <property type="match status" value="1"/>
</dbReference>
<dbReference type="PANTHER" id="PTHR45681:SF6">
    <property type="entry name" value="POLYKETIDE SYNTHASE 37"/>
    <property type="match status" value="1"/>
</dbReference>
<gene>
    <name evidence="3" type="ORF">OCU04_000409</name>
</gene>
<sequence length="134" mass="14960">MRLTHDQGVDVVLNSLSRESLKASWDCIAPFGKFVEIGKNDIQSHHALPIFPISKCAKFSAVDLATMTPARPMLIRKAFTAVMKLFNAGEIHTAKPLHVYKMSEIEKAFRFMQSGKNSGKIVIDMDEAEKILVI</sequence>
<evidence type="ECO:0000259" key="2">
    <source>
        <dbReference type="SMART" id="SM00829"/>
    </source>
</evidence>
<accession>A0A9X0DNE0</accession>
<dbReference type="Proteomes" id="UP001152300">
    <property type="component" value="Unassembled WGS sequence"/>
</dbReference>
<evidence type="ECO:0000313" key="3">
    <source>
        <dbReference type="EMBL" id="KAJ8070006.1"/>
    </source>
</evidence>
<dbReference type="SUPFAM" id="SSF51735">
    <property type="entry name" value="NAD(P)-binding Rossmann-fold domains"/>
    <property type="match status" value="1"/>
</dbReference>
<dbReference type="InterPro" id="IPR020843">
    <property type="entry name" value="ER"/>
</dbReference>
<organism evidence="3 4">
    <name type="scientific">Sclerotinia nivalis</name>
    <dbReference type="NCBI Taxonomy" id="352851"/>
    <lineage>
        <taxon>Eukaryota</taxon>
        <taxon>Fungi</taxon>
        <taxon>Dikarya</taxon>
        <taxon>Ascomycota</taxon>
        <taxon>Pezizomycotina</taxon>
        <taxon>Leotiomycetes</taxon>
        <taxon>Helotiales</taxon>
        <taxon>Sclerotiniaceae</taxon>
        <taxon>Sclerotinia</taxon>
    </lineage>
</organism>
<keyword evidence="4" id="KW-1185">Reference proteome</keyword>
<dbReference type="GO" id="GO:0016491">
    <property type="term" value="F:oxidoreductase activity"/>
    <property type="evidence" value="ECO:0007669"/>
    <property type="project" value="InterPro"/>
</dbReference>
<comment type="caution">
    <text evidence="3">The sequence shown here is derived from an EMBL/GenBank/DDBJ whole genome shotgun (WGS) entry which is preliminary data.</text>
</comment>
<dbReference type="OrthoDB" id="329835at2759"/>
<proteinExistence type="predicted"/>
<name>A0A9X0DNE0_9HELO</name>